<evidence type="ECO:0000313" key="3">
    <source>
        <dbReference type="Proteomes" id="UP000027135"/>
    </source>
</evidence>
<keyword evidence="3" id="KW-1185">Reference proteome</keyword>
<dbReference type="EMBL" id="KK852624">
    <property type="protein sequence ID" value="KDR19939.1"/>
    <property type="molecule type" value="Genomic_DNA"/>
</dbReference>
<accession>A0A067RAZ8</accession>
<evidence type="ECO:0000313" key="2">
    <source>
        <dbReference type="EMBL" id="KDR19939.1"/>
    </source>
</evidence>
<reference evidence="2 3" key="1">
    <citation type="journal article" date="2014" name="Nat. Commun.">
        <title>Molecular traces of alternative social organization in a termite genome.</title>
        <authorList>
            <person name="Terrapon N."/>
            <person name="Li C."/>
            <person name="Robertson H.M."/>
            <person name="Ji L."/>
            <person name="Meng X."/>
            <person name="Booth W."/>
            <person name="Chen Z."/>
            <person name="Childers C.P."/>
            <person name="Glastad K.M."/>
            <person name="Gokhale K."/>
            <person name="Gowin J."/>
            <person name="Gronenberg W."/>
            <person name="Hermansen R.A."/>
            <person name="Hu H."/>
            <person name="Hunt B.G."/>
            <person name="Huylmans A.K."/>
            <person name="Khalil S.M."/>
            <person name="Mitchell R.D."/>
            <person name="Munoz-Torres M.C."/>
            <person name="Mustard J.A."/>
            <person name="Pan H."/>
            <person name="Reese J.T."/>
            <person name="Scharf M.E."/>
            <person name="Sun F."/>
            <person name="Vogel H."/>
            <person name="Xiao J."/>
            <person name="Yang W."/>
            <person name="Yang Z."/>
            <person name="Yang Z."/>
            <person name="Zhou J."/>
            <person name="Zhu J."/>
            <person name="Brent C.S."/>
            <person name="Elsik C.G."/>
            <person name="Goodisman M.A."/>
            <person name="Liberles D.A."/>
            <person name="Roe R.M."/>
            <person name="Vargo E.L."/>
            <person name="Vilcinskas A."/>
            <person name="Wang J."/>
            <person name="Bornberg-Bauer E."/>
            <person name="Korb J."/>
            <person name="Zhang G."/>
            <person name="Liebig J."/>
        </authorList>
    </citation>
    <scope>NUCLEOTIDE SEQUENCE [LARGE SCALE GENOMIC DNA]</scope>
    <source>
        <tissue evidence="2">Whole organism</tissue>
    </source>
</reference>
<name>A0A067RAZ8_ZOONE</name>
<dbReference type="Proteomes" id="UP000027135">
    <property type="component" value="Unassembled WGS sequence"/>
</dbReference>
<dbReference type="InParanoid" id="A0A067RAZ8"/>
<feature type="region of interest" description="Disordered" evidence="1">
    <location>
        <begin position="38"/>
        <end position="66"/>
    </location>
</feature>
<proteinExistence type="predicted"/>
<gene>
    <name evidence="2" type="ORF">L798_05936</name>
</gene>
<feature type="region of interest" description="Disordered" evidence="1">
    <location>
        <begin position="74"/>
        <end position="93"/>
    </location>
</feature>
<evidence type="ECO:0000256" key="1">
    <source>
        <dbReference type="SAM" id="MobiDB-lite"/>
    </source>
</evidence>
<organism evidence="2 3">
    <name type="scientific">Zootermopsis nevadensis</name>
    <name type="common">Dampwood termite</name>
    <dbReference type="NCBI Taxonomy" id="136037"/>
    <lineage>
        <taxon>Eukaryota</taxon>
        <taxon>Metazoa</taxon>
        <taxon>Ecdysozoa</taxon>
        <taxon>Arthropoda</taxon>
        <taxon>Hexapoda</taxon>
        <taxon>Insecta</taxon>
        <taxon>Pterygota</taxon>
        <taxon>Neoptera</taxon>
        <taxon>Polyneoptera</taxon>
        <taxon>Dictyoptera</taxon>
        <taxon>Blattodea</taxon>
        <taxon>Blattoidea</taxon>
        <taxon>Termitoidae</taxon>
        <taxon>Termopsidae</taxon>
        <taxon>Zootermopsis</taxon>
    </lineage>
</organism>
<protein>
    <submittedName>
        <fullName evidence="2">Uncharacterized protein</fullName>
    </submittedName>
</protein>
<sequence>MYSIEVDCAIGCTSRHEINEEDRFVWIHVPTLAVLGRRRPLNRSVPGDEEKSSRQESNPSRPFHFCDSGNASASYADVRGSMPVTVHPDGLFS</sequence>
<dbReference type="AlphaFoldDB" id="A0A067RAZ8"/>